<feature type="transmembrane region" description="Helical" evidence="1">
    <location>
        <begin position="456"/>
        <end position="476"/>
    </location>
</feature>
<feature type="transmembrane region" description="Helical" evidence="1">
    <location>
        <begin position="781"/>
        <end position="798"/>
    </location>
</feature>
<keyword evidence="1" id="KW-0472">Membrane</keyword>
<feature type="transmembrane region" description="Helical" evidence="1">
    <location>
        <begin position="648"/>
        <end position="667"/>
    </location>
</feature>
<evidence type="ECO:0000256" key="1">
    <source>
        <dbReference type="SAM" id="Phobius"/>
    </source>
</evidence>
<organism evidence="2">
    <name type="scientific">Candidatus Paraimprobicoccus trichonymphae</name>
    <dbReference type="NCBI Taxonomy" id="3033793"/>
    <lineage>
        <taxon>Bacteria</taxon>
        <taxon>Bacillati</taxon>
        <taxon>Bacillota</taxon>
        <taxon>Clostridia</taxon>
        <taxon>Candidatus Paraimprobicoccus</taxon>
    </lineage>
</organism>
<keyword evidence="1" id="KW-1133">Transmembrane helix</keyword>
<feature type="transmembrane region" description="Helical" evidence="1">
    <location>
        <begin position="854"/>
        <end position="872"/>
    </location>
</feature>
<dbReference type="EMBL" id="AP027925">
    <property type="protein sequence ID" value="BED93049.1"/>
    <property type="molecule type" value="Genomic_DNA"/>
</dbReference>
<feature type="transmembrane region" description="Helical" evidence="1">
    <location>
        <begin position="410"/>
        <end position="427"/>
    </location>
</feature>
<feature type="transmembrane region" description="Helical" evidence="1">
    <location>
        <begin position="250"/>
        <end position="268"/>
    </location>
</feature>
<feature type="transmembrane region" description="Helical" evidence="1">
    <location>
        <begin position="143"/>
        <end position="164"/>
    </location>
</feature>
<reference evidence="2" key="1">
    <citation type="journal article" date="2023" name="ISME J.">
        <title>Emergence of putative energy parasites within Clostridia revealed by genome analysis of a novel endosymbiotic clade.</title>
        <authorList>
            <person name="Takahashi K."/>
            <person name="Kuwahara H."/>
            <person name="Horikawa Y."/>
            <person name="Izawa K."/>
            <person name="Kato D."/>
            <person name="Inagaki T."/>
            <person name="Yuki M."/>
            <person name="Ohkuma M."/>
            <person name="Hongoh Y."/>
        </authorList>
    </citation>
    <scope>NUCLEOTIDE SEQUENCE</scope>
    <source>
        <strain evidence="2">RsTa-C01</strain>
    </source>
</reference>
<feature type="transmembrane region" description="Helical" evidence="1">
    <location>
        <begin position="804"/>
        <end position="822"/>
    </location>
</feature>
<feature type="transmembrane region" description="Helical" evidence="1">
    <location>
        <begin position="702"/>
        <end position="719"/>
    </location>
</feature>
<sequence length="974" mass="112780">MFVFILFLFSFVNKIYIPTYFSSFTIIGFVIVIFLISFIILKNIKKNIKYTNYKKGFKDCYEKLKEEIFNEINNDPKFDKNTLKMILENFDLNRNPIEPKSDKSKFMVNKINDFKLRAKPKIEDKIFDNSKIKKKLKLRNINIMLYVSSFLFIAASTVFISTAAPSFAKMVGLMFATLIFYLAGIILYKKVSNLKSAAIAFIGTSLAIMPFNGIAMNILGGTSASFSWLLISAAGLVLYTLATVILQNQIISYMVMAFVLSLTQSVVMSANLPIIWYFIVLISISLIATMINIFKPKFLPKIFRKPLSYTGQIVTPIALMASMFLQEKASLYMYEIVFGLTALNYLVSWLQNRDVLHEMAYRVLLQITILISVWDLSKFNCKSLGMFLCLTSGLQILFKLQKKSLKFEKIWKILMLIIVALSNVLWLQDPLTIALNLTLLGVLSLYLTYKFRDINWSYILLIISGLLPFIIERWLIVPNLSWSLVSFTFFMMNLSIVIFYLIKNKNFNPKKNIFFKISNIFYLILIFLIGIFGLFSEIMGSELNASKYSFFFCALLLVLFSYVYKVHAFEIFGVFCLNISIFLALAKINLREWLFLISDIICFLLAILGTILHHKSKEHKRRDNLLIFGKITLTCLIVNNFLVEKSEVIKICLLIFLTASLISFVLTKTKLKENSILKISFSLSYFLYIFIALIFSFHLSNIWSILVYIILTILMWNASYSEKQPLLLLISNISIFAFTTELFIHTKLTNDWKNIFIPAFVTSIIIYSAYWVMFKKKDTQRSLICLYSTWFLNIISMLNANKKISAVMIILSSITVFIYGHLSKYQSVVEISIYLSTLGLQYLISLFFPNLNIVFYSHWWFAIFIIISDIFYKTQKQQKSIRLIFAISFVTLCVGKLSLEPSGEAYQNVFLIEQVTFLILGAIFHKQWIIYWGAAGATISVLYFLRAYTYLWLSFLGLIIMFFVIWKLRKINKK</sequence>
<dbReference type="AlphaFoldDB" id="A0AA48I0G5"/>
<feature type="transmembrane region" description="Helical" evidence="1">
    <location>
        <begin position="571"/>
        <end position="588"/>
    </location>
</feature>
<keyword evidence="1" id="KW-0812">Transmembrane</keyword>
<evidence type="ECO:0000313" key="2">
    <source>
        <dbReference type="EMBL" id="BED93049.1"/>
    </source>
</evidence>
<feature type="transmembrane region" description="Helical" evidence="1">
    <location>
        <begin position="170"/>
        <end position="188"/>
    </location>
</feature>
<name>A0AA48I0G5_9FIRM</name>
<feature type="transmembrane region" description="Helical" evidence="1">
    <location>
        <begin position="679"/>
        <end position="696"/>
    </location>
</feature>
<gene>
    <name evidence="2" type="ORF">RsTaC01_0996</name>
</gene>
<feature type="transmembrane region" description="Helical" evidence="1">
    <location>
        <begin position="548"/>
        <end position="564"/>
    </location>
</feature>
<feature type="transmembrane region" description="Helical" evidence="1">
    <location>
        <begin position="331"/>
        <end position="347"/>
    </location>
</feature>
<protein>
    <submittedName>
        <fullName evidence="2">Uncharacterized protein</fullName>
    </submittedName>
</protein>
<feature type="transmembrane region" description="Helical" evidence="1">
    <location>
        <begin position="226"/>
        <end position="245"/>
    </location>
</feature>
<dbReference type="Proteomes" id="UP001335720">
    <property type="component" value="Chromosome"/>
</dbReference>
<feature type="transmembrane region" description="Helical" evidence="1">
    <location>
        <begin position="306"/>
        <end position="325"/>
    </location>
</feature>
<feature type="transmembrane region" description="Helical" evidence="1">
    <location>
        <begin position="951"/>
        <end position="968"/>
    </location>
</feature>
<feature type="transmembrane region" description="Helical" evidence="1">
    <location>
        <begin position="200"/>
        <end position="220"/>
    </location>
</feature>
<dbReference type="KEGG" id="ptrh:RsTaC01_0996"/>
<accession>A0AA48I0G5</accession>
<proteinExistence type="predicted"/>
<feature type="transmembrane region" description="Helical" evidence="1">
    <location>
        <begin position="594"/>
        <end position="612"/>
    </location>
</feature>
<feature type="transmembrane region" description="Helical" evidence="1">
    <location>
        <begin position="514"/>
        <end position="536"/>
    </location>
</feature>
<feature type="transmembrane region" description="Helical" evidence="1">
    <location>
        <begin position="829"/>
        <end position="848"/>
    </location>
</feature>
<feature type="transmembrane region" description="Helical" evidence="1">
    <location>
        <begin position="726"/>
        <end position="744"/>
    </location>
</feature>
<feature type="transmembrane region" description="Helical" evidence="1">
    <location>
        <begin position="482"/>
        <end position="502"/>
    </location>
</feature>
<feature type="transmembrane region" description="Helical" evidence="1">
    <location>
        <begin position="929"/>
        <end position="945"/>
    </location>
</feature>
<feature type="transmembrane region" description="Helical" evidence="1">
    <location>
        <begin position="756"/>
        <end position="774"/>
    </location>
</feature>
<feature type="transmembrane region" description="Helical" evidence="1">
    <location>
        <begin position="624"/>
        <end position="642"/>
    </location>
</feature>
<feature type="transmembrane region" description="Helical" evidence="1">
    <location>
        <begin position="24"/>
        <end position="41"/>
    </location>
</feature>
<feature type="transmembrane region" description="Helical" evidence="1">
    <location>
        <begin position="433"/>
        <end position="449"/>
    </location>
</feature>
<feature type="transmembrane region" description="Helical" evidence="1">
    <location>
        <begin position="274"/>
        <end position="294"/>
    </location>
</feature>